<evidence type="ECO:0000256" key="1">
    <source>
        <dbReference type="ARBA" id="ARBA00004162"/>
    </source>
</evidence>
<accession>A0A5D4T8P3</accession>
<organism evidence="8 9">
    <name type="scientific">Sutcliffiella horikoshii</name>
    <dbReference type="NCBI Taxonomy" id="79883"/>
    <lineage>
        <taxon>Bacteria</taxon>
        <taxon>Bacillati</taxon>
        <taxon>Bacillota</taxon>
        <taxon>Bacilli</taxon>
        <taxon>Bacillales</taxon>
        <taxon>Bacillaceae</taxon>
        <taxon>Sutcliffiella</taxon>
    </lineage>
</organism>
<comment type="caution">
    <text evidence="8">The sequence shown here is derived from an EMBL/GenBank/DDBJ whole genome shotgun (WGS) entry which is preliminary data.</text>
</comment>
<dbReference type="GO" id="GO:0005886">
    <property type="term" value="C:plasma membrane"/>
    <property type="evidence" value="ECO:0007669"/>
    <property type="project" value="UniProtKB-SubCell"/>
</dbReference>
<evidence type="ECO:0000313" key="8">
    <source>
        <dbReference type="EMBL" id="TYS70862.1"/>
    </source>
</evidence>
<dbReference type="InterPro" id="IPR018920">
    <property type="entry name" value="EssA/YueC"/>
</dbReference>
<evidence type="ECO:0000313" key="9">
    <source>
        <dbReference type="Proteomes" id="UP000322524"/>
    </source>
</evidence>
<evidence type="ECO:0000256" key="7">
    <source>
        <dbReference type="SAM" id="Phobius"/>
    </source>
</evidence>
<evidence type="ECO:0000256" key="2">
    <source>
        <dbReference type="ARBA" id="ARBA00008570"/>
    </source>
</evidence>
<comment type="similarity">
    <text evidence="2">Belongs to the EssA family.</text>
</comment>
<dbReference type="NCBIfam" id="TIGR03927">
    <property type="entry name" value="T7SS_EssA_Firm"/>
    <property type="match status" value="1"/>
</dbReference>
<gene>
    <name evidence="8" type="primary">essA</name>
    <name evidence="8" type="ORF">FZC76_02905</name>
</gene>
<keyword evidence="6 7" id="KW-0472">Membrane</keyword>
<comment type="subcellular location">
    <subcellularLocation>
        <location evidence="1">Cell membrane</location>
        <topology evidence="1">Single-pass membrane protein</topology>
    </subcellularLocation>
</comment>
<keyword evidence="3" id="KW-1003">Cell membrane</keyword>
<evidence type="ECO:0000256" key="4">
    <source>
        <dbReference type="ARBA" id="ARBA00022692"/>
    </source>
</evidence>
<evidence type="ECO:0000256" key="3">
    <source>
        <dbReference type="ARBA" id="ARBA00022475"/>
    </source>
</evidence>
<reference evidence="8 9" key="1">
    <citation type="submission" date="2019-08" db="EMBL/GenBank/DDBJ databases">
        <title>Bacillus genomes from the desert of Cuatro Cienegas, Coahuila.</title>
        <authorList>
            <person name="Olmedo-Alvarez G."/>
        </authorList>
    </citation>
    <scope>NUCLEOTIDE SEQUENCE [LARGE SCALE GENOMIC DNA]</scope>
    <source>
        <strain evidence="8 9">CH28_1T</strain>
    </source>
</reference>
<dbReference type="AlphaFoldDB" id="A0A5D4T8P3"/>
<keyword evidence="4 7" id="KW-0812">Transmembrane</keyword>
<dbReference type="EMBL" id="VTEV01000001">
    <property type="protein sequence ID" value="TYS70862.1"/>
    <property type="molecule type" value="Genomic_DNA"/>
</dbReference>
<evidence type="ECO:0000256" key="6">
    <source>
        <dbReference type="ARBA" id="ARBA00023136"/>
    </source>
</evidence>
<dbReference type="Proteomes" id="UP000322524">
    <property type="component" value="Unassembled WGS sequence"/>
</dbReference>
<keyword evidence="5 7" id="KW-1133">Transmembrane helix</keyword>
<evidence type="ECO:0000256" key="5">
    <source>
        <dbReference type="ARBA" id="ARBA00022989"/>
    </source>
</evidence>
<proteinExistence type="inferred from homology"/>
<dbReference type="InterPro" id="IPR034026">
    <property type="entry name" value="EssA"/>
</dbReference>
<feature type="transmembrane region" description="Helical" evidence="7">
    <location>
        <begin position="139"/>
        <end position="157"/>
    </location>
</feature>
<protein>
    <submittedName>
        <fullName evidence="8">Type VII secretion protein EssA</fullName>
    </submittedName>
</protein>
<name>A0A5D4T8P3_9BACI</name>
<dbReference type="OrthoDB" id="2437241at2"/>
<sequence length="165" mass="18627">MKMKRMKAKVALLLLTVCVLLVLLPISGTVSMAESDIESLEPNSYEKKDFKENTDFLRENNLNERRESVPEEQKLLTFEKRENKAEEDFVGTLFMTGEKKSTTIQATSQELKLFTKEDNSRYQTAVASESSSKTNSVTILLYGFLAIALILLLVIILPRMAKGKA</sequence>
<dbReference type="Pfam" id="PF10661">
    <property type="entry name" value="EssA"/>
    <property type="match status" value="1"/>
</dbReference>